<evidence type="ECO:0000313" key="2">
    <source>
        <dbReference type="EMBL" id="ELQ45005.1"/>
    </source>
</evidence>
<feature type="compositionally biased region" description="Low complexity" evidence="1">
    <location>
        <begin position="57"/>
        <end position="66"/>
    </location>
</feature>
<name>A0AA97PAA1_PYRO3</name>
<dbReference type="Proteomes" id="UP000011086">
    <property type="component" value="Unassembled WGS sequence"/>
</dbReference>
<dbReference type="AlphaFoldDB" id="A0AA97PAA1"/>
<feature type="region of interest" description="Disordered" evidence="1">
    <location>
        <begin position="57"/>
        <end position="89"/>
    </location>
</feature>
<accession>A0AA97PAA1</accession>
<dbReference type="EMBL" id="JH793347">
    <property type="protein sequence ID" value="ELQ45005.1"/>
    <property type="molecule type" value="Genomic_DNA"/>
</dbReference>
<proteinExistence type="predicted"/>
<protein>
    <submittedName>
        <fullName evidence="2">Uncharacterized protein</fullName>
    </submittedName>
</protein>
<gene>
    <name evidence="2" type="ORF">OOU_Y34scaffold00027g2</name>
</gene>
<organism evidence="2">
    <name type="scientific">Pyricularia oryzae (strain Y34)</name>
    <name type="common">Rice blast fungus</name>
    <name type="synonym">Magnaporthe oryzae</name>
    <dbReference type="NCBI Taxonomy" id="1143189"/>
    <lineage>
        <taxon>Eukaryota</taxon>
        <taxon>Fungi</taxon>
        <taxon>Dikarya</taxon>
        <taxon>Ascomycota</taxon>
        <taxon>Pezizomycotina</taxon>
        <taxon>Sordariomycetes</taxon>
        <taxon>Sordariomycetidae</taxon>
        <taxon>Magnaporthales</taxon>
        <taxon>Pyriculariaceae</taxon>
        <taxon>Pyricularia</taxon>
    </lineage>
</organism>
<reference evidence="2" key="1">
    <citation type="journal article" date="2012" name="PLoS Genet.">
        <title>Comparative analysis of the genomes of two field isolates of the rice blast fungus Magnaporthe oryzae.</title>
        <authorList>
            <person name="Xue M."/>
            <person name="Yang J."/>
            <person name="Li Z."/>
            <person name="Hu S."/>
            <person name="Yao N."/>
            <person name="Dean R.A."/>
            <person name="Zhao W."/>
            <person name="Shen M."/>
            <person name="Zhang H."/>
            <person name="Li C."/>
            <person name="Liu L."/>
            <person name="Cao L."/>
            <person name="Xu X."/>
            <person name="Xing Y."/>
            <person name="Hsiang T."/>
            <person name="Zhang Z."/>
            <person name="Xu J.R."/>
            <person name="Peng Y.L."/>
        </authorList>
    </citation>
    <scope>NUCLEOTIDE SEQUENCE</scope>
    <source>
        <strain evidence="2">Y34</strain>
    </source>
</reference>
<sequence length="89" mass="8730">MAPPAKAMVTKNTGKSSNIIIGITDEGLVATGHSGTRGLSASASASKVGCRPGAWYGASSGPPLSAGPGGYGDPKSSLARRLSAQDSLD</sequence>
<evidence type="ECO:0000256" key="1">
    <source>
        <dbReference type="SAM" id="MobiDB-lite"/>
    </source>
</evidence>